<keyword evidence="13 14" id="KW-0464">Manganese</keyword>
<dbReference type="GO" id="GO:0004523">
    <property type="term" value="F:RNA-DNA hybrid ribonuclease activity"/>
    <property type="evidence" value="ECO:0007669"/>
    <property type="project" value="UniProtKB-EC"/>
</dbReference>
<comment type="function">
    <text evidence="3 14 16">Endonuclease that specifically degrades the RNA of RNA-DNA hybrids.</text>
</comment>
<evidence type="ECO:0000259" key="17">
    <source>
        <dbReference type="PROSITE" id="PS51975"/>
    </source>
</evidence>
<dbReference type="PANTHER" id="PTHR10954">
    <property type="entry name" value="RIBONUCLEASE H2 SUBUNIT A"/>
    <property type="match status" value="1"/>
</dbReference>
<dbReference type="Pfam" id="PF01351">
    <property type="entry name" value="RNase_HII"/>
    <property type="match status" value="1"/>
</dbReference>
<evidence type="ECO:0000256" key="5">
    <source>
        <dbReference type="ARBA" id="ARBA00007383"/>
    </source>
</evidence>
<reference evidence="19" key="1">
    <citation type="submission" date="2023-06" db="EMBL/GenBank/DDBJ databases">
        <title>Identification and characterization of horizontal gene transfer across gut microbiota members of farm animals based on homology search.</title>
        <authorList>
            <person name="Zeman M."/>
            <person name="Kubasova T."/>
            <person name="Jahodarova E."/>
            <person name="Nykrynova M."/>
            <person name="Rychlik I."/>
        </authorList>
    </citation>
    <scope>NUCLEOTIDE SEQUENCE [LARGE SCALE GENOMIC DNA]</scope>
    <source>
        <strain evidence="19">ET39</strain>
    </source>
</reference>
<dbReference type="InterPro" id="IPR022898">
    <property type="entry name" value="RNase_HII"/>
</dbReference>
<evidence type="ECO:0000256" key="1">
    <source>
        <dbReference type="ARBA" id="ARBA00000077"/>
    </source>
</evidence>
<feature type="domain" description="RNase H type-2" evidence="17">
    <location>
        <begin position="17"/>
        <end position="205"/>
    </location>
</feature>
<evidence type="ECO:0000256" key="9">
    <source>
        <dbReference type="ARBA" id="ARBA00022722"/>
    </source>
</evidence>
<evidence type="ECO:0000256" key="7">
    <source>
        <dbReference type="ARBA" id="ARBA00019179"/>
    </source>
</evidence>
<evidence type="ECO:0000313" key="19">
    <source>
        <dbReference type="Proteomes" id="UP001529340"/>
    </source>
</evidence>
<comment type="similarity">
    <text evidence="5 14 16">Belongs to the RNase HII family.</text>
</comment>
<feature type="binding site" evidence="14 15">
    <location>
        <position position="23"/>
    </location>
    <ligand>
        <name>a divalent metal cation</name>
        <dbReference type="ChEBI" id="CHEBI:60240"/>
    </ligand>
</feature>
<dbReference type="EMBL" id="JAUDCG010000005">
    <property type="protein sequence ID" value="MDM8156348.1"/>
    <property type="molecule type" value="Genomic_DNA"/>
</dbReference>
<evidence type="ECO:0000256" key="3">
    <source>
        <dbReference type="ARBA" id="ARBA00004065"/>
    </source>
</evidence>
<dbReference type="Proteomes" id="UP001529340">
    <property type="component" value="Unassembled WGS sequence"/>
</dbReference>
<evidence type="ECO:0000313" key="18">
    <source>
        <dbReference type="EMBL" id="MDM8156348.1"/>
    </source>
</evidence>
<dbReference type="InterPro" id="IPR012337">
    <property type="entry name" value="RNaseH-like_sf"/>
</dbReference>
<dbReference type="PROSITE" id="PS51975">
    <property type="entry name" value="RNASE_H_2"/>
    <property type="match status" value="1"/>
</dbReference>
<evidence type="ECO:0000256" key="16">
    <source>
        <dbReference type="RuleBase" id="RU003515"/>
    </source>
</evidence>
<dbReference type="NCBIfam" id="NF000595">
    <property type="entry name" value="PRK00015.1-3"/>
    <property type="match status" value="1"/>
</dbReference>
<dbReference type="RefSeq" id="WP_289606818.1">
    <property type="nucleotide sequence ID" value="NZ_JAUDCG010000005.1"/>
</dbReference>
<keyword evidence="9 14" id="KW-0540">Nuclease</keyword>
<evidence type="ECO:0000256" key="11">
    <source>
        <dbReference type="ARBA" id="ARBA00022759"/>
    </source>
</evidence>
<keyword evidence="19" id="KW-1185">Reference proteome</keyword>
<keyword evidence="12 14" id="KW-0378">Hydrolase</keyword>
<dbReference type="PANTHER" id="PTHR10954:SF18">
    <property type="entry name" value="RIBONUCLEASE HII"/>
    <property type="match status" value="1"/>
</dbReference>
<reference evidence="18 19" key="2">
    <citation type="submission" date="2023-06" db="EMBL/GenBank/DDBJ databases">
        <title>Identification and characterization of horizontal gene transfer across gut microbiota members of farm animals based on homology search.</title>
        <authorList>
            <person name="Schwarzerova J."/>
            <person name="Nykrynova M."/>
            <person name="Jureckova K."/>
            <person name="Cejkova D."/>
            <person name="Rychlik I."/>
        </authorList>
    </citation>
    <scope>NUCLEOTIDE SEQUENCE [LARGE SCALE GENOMIC DNA]</scope>
    <source>
        <strain evidence="18 19">ET39</strain>
    </source>
</reference>
<evidence type="ECO:0000256" key="10">
    <source>
        <dbReference type="ARBA" id="ARBA00022723"/>
    </source>
</evidence>
<gene>
    <name evidence="14" type="primary">rnhB</name>
    <name evidence="18" type="ORF">QUV96_01695</name>
</gene>
<evidence type="ECO:0000256" key="13">
    <source>
        <dbReference type="ARBA" id="ARBA00023211"/>
    </source>
</evidence>
<comment type="cofactor">
    <cofactor evidence="2">
        <name>Mg(2+)</name>
        <dbReference type="ChEBI" id="CHEBI:18420"/>
    </cofactor>
</comment>
<comment type="caution">
    <text evidence="18">The sequence shown here is derived from an EMBL/GenBank/DDBJ whole genome shotgun (WGS) entry which is preliminary data.</text>
</comment>
<dbReference type="SUPFAM" id="SSF53098">
    <property type="entry name" value="Ribonuclease H-like"/>
    <property type="match status" value="1"/>
</dbReference>
<dbReference type="EC" id="3.1.26.4" evidence="6 14"/>
<comment type="catalytic activity">
    <reaction evidence="1 14 15 16">
        <text>Endonucleolytic cleavage to 5'-phosphomonoester.</text>
        <dbReference type="EC" id="3.1.26.4"/>
    </reaction>
</comment>
<dbReference type="InterPro" id="IPR024567">
    <property type="entry name" value="RNase_HII/HIII_dom"/>
</dbReference>
<protein>
    <recommendedName>
        <fullName evidence="7 14">Ribonuclease HII</fullName>
        <shortName evidence="14">RNase HII</shortName>
        <ecNumber evidence="6 14">3.1.26.4</ecNumber>
    </recommendedName>
</protein>
<evidence type="ECO:0000256" key="6">
    <source>
        <dbReference type="ARBA" id="ARBA00012180"/>
    </source>
</evidence>
<keyword evidence="10 14" id="KW-0479">Metal-binding</keyword>
<dbReference type="InterPro" id="IPR001352">
    <property type="entry name" value="RNase_HII/HIII"/>
</dbReference>
<dbReference type="HAMAP" id="MF_00052_B">
    <property type="entry name" value="RNase_HII_B"/>
    <property type="match status" value="1"/>
</dbReference>
<organism evidence="18 19">
    <name type="scientific">Amedibacillus dolichus</name>
    <dbReference type="NCBI Taxonomy" id="31971"/>
    <lineage>
        <taxon>Bacteria</taxon>
        <taxon>Bacillati</taxon>
        <taxon>Bacillota</taxon>
        <taxon>Erysipelotrichia</taxon>
        <taxon>Erysipelotrichales</taxon>
        <taxon>Erysipelotrichaceae</taxon>
        <taxon>Amedibacillus</taxon>
    </lineage>
</organism>
<keyword evidence="11 14" id="KW-0255">Endonuclease</keyword>
<dbReference type="CDD" id="cd07182">
    <property type="entry name" value="RNase_HII_bacteria_HII_like"/>
    <property type="match status" value="1"/>
</dbReference>
<evidence type="ECO:0000256" key="14">
    <source>
        <dbReference type="HAMAP-Rule" id="MF_00052"/>
    </source>
</evidence>
<evidence type="ECO:0000256" key="4">
    <source>
        <dbReference type="ARBA" id="ARBA00004496"/>
    </source>
</evidence>
<keyword evidence="8 14" id="KW-0963">Cytoplasm</keyword>
<dbReference type="NCBIfam" id="NF000594">
    <property type="entry name" value="PRK00015.1-1"/>
    <property type="match status" value="1"/>
</dbReference>
<dbReference type="Gene3D" id="3.30.420.10">
    <property type="entry name" value="Ribonuclease H-like superfamily/Ribonuclease H"/>
    <property type="match status" value="1"/>
</dbReference>
<comment type="subcellular location">
    <subcellularLocation>
        <location evidence="4 14">Cytoplasm</location>
    </subcellularLocation>
</comment>
<comment type="cofactor">
    <cofactor evidence="14 15">
        <name>Mn(2+)</name>
        <dbReference type="ChEBI" id="CHEBI:29035"/>
    </cofactor>
    <cofactor evidence="14 15">
        <name>Mg(2+)</name>
        <dbReference type="ChEBI" id="CHEBI:18420"/>
    </cofactor>
    <text evidence="14 15">Manganese or magnesium. Binds 1 divalent metal ion per monomer in the absence of substrate. May bind a second metal ion after substrate binding.</text>
</comment>
<accession>A0ABT7U9N8</accession>
<evidence type="ECO:0000256" key="12">
    <source>
        <dbReference type="ARBA" id="ARBA00022801"/>
    </source>
</evidence>
<feature type="binding site" evidence="14 15">
    <location>
        <position position="114"/>
    </location>
    <ligand>
        <name>a divalent metal cation</name>
        <dbReference type="ChEBI" id="CHEBI:60240"/>
    </ligand>
</feature>
<name>A0ABT7U9N8_9FIRM</name>
<evidence type="ECO:0000256" key="15">
    <source>
        <dbReference type="PROSITE-ProRule" id="PRU01319"/>
    </source>
</evidence>
<dbReference type="InterPro" id="IPR036397">
    <property type="entry name" value="RNaseH_sf"/>
</dbReference>
<proteinExistence type="inferred from homology"/>
<sequence length="213" mass="23792">MKIEHTYEQAYWEAGHAHVIGIDEAGRGPIAGPLVVAGVCFAPGFSHEEIYDSKKLSEKKRERLFGEICALAAEYHIIIVEPAIIDQKNIYAATQDAMQQIVDAFEHKDVVLSDAMPLPHCRQPMEAIIKGDQKSVSIAAASILAKVCRDHIMRAYGHRYPQYGFARHKGYPTKEHLAALDAYGVLDIHRRSYAPVRKALTPQLSLVFGEEEK</sequence>
<feature type="binding site" evidence="14 15">
    <location>
        <position position="24"/>
    </location>
    <ligand>
        <name>a divalent metal cation</name>
        <dbReference type="ChEBI" id="CHEBI:60240"/>
    </ligand>
</feature>
<evidence type="ECO:0000256" key="2">
    <source>
        <dbReference type="ARBA" id="ARBA00001946"/>
    </source>
</evidence>
<evidence type="ECO:0000256" key="8">
    <source>
        <dbReference type="ARBA" id="ARBA00022490"/>
    </source>
</evidence>